<feature type="compositionally biased region" description="Basic and acidic residues" evidence="11">
    <location>
        <begin position="22"/>
        <end position="31"/>
    </location>
</feature>
<evidence type="ECO:0000256" key="4">
    <source>
        <dbReference type="ARBA" id="ARBA00022475"/>
    </source>
</evidence>
<dbReference type="Pfam" id="PF17210">
    <property type="entry name" value="SdrD_B"/>
    <property type="match status" value="1"/>
</dbReference>
<feature type="transmembrane region" description="Helical" evidence="10">
    <location>
        <begin position="94"/>
        <end position="114"/>
    </location>
</feature>
<evidence type="ECO:0000256" key="2">
    <source>
        <dbReference type="ARBA" id="ARBA00004651"/>
    </source>
</evidence>
<protein>
    <submittedName>
        <fullName evidence="13">ABC transporter permease</fullName>
    </submittedName>
</protein>
<evidence type="ECO:0000256" key="7">
    <source>
        <dbReference type="ARBA" id="ARBA00022729"/>
    </source>
</evidence>
<feature type="compositionally biased region" description="Low complexity" evidence="11">
    <location>
        <begin position="1"/>
        <end position="11"/>
    </location>
</feature>
<keyword evidence="3 10" id="KW-0813">Transport</keyword>
<feature type="transmembrane region" description="Helical" evidence="10">
    <location>
        <begin position="426"/>
        <end position="447"/>
    </location>
</feature>
<dbReference type="RefSeq" id="WP_034714560.1">
    <property type="nucleotide sequence ID" value="NZ_AWQS01000030.1"/>
</dbReference>
<evidence type="ECO:0000259" key="12">
    <source>
        <dbReference type="PROSITE" id="PS50928"/>
    </source>
</evidence>
<sequence>MTVPLRSSGRPGSPPPTESEEETRGSTGERGRPATAAAFLLPASIVLAVLMLYPIAYSFVRSLFDASGNTFVGLGNYVTMFTDPETFQAIRNNVIWVVVAPTVVTALGLIFAVLTERVRWRTAFKLVIFMPMAISFLAAGIIFRLVYEQDPGKGVANAVVVGVHDLFSSSSEYPGARPRDPKALVAGPDGFQTASSVSPGRSVSVPLIGFAPDGMPKTAAPARPAPGSAAANSIDGVVWLDFAKGGGGTAGQIDPNEKGMPGLTVQAVQNGSVVDKTTTGDDGRFAFTNLKPGAYTIRLPASNFAQPFGGVTWLGPNLVTPAIIAAYVWMWAGFAMVLIAAGLSAIPRDALEAARVDGATEWQVFRRVTMPLLSPVLLVVFVTLVINVLKIFDLVYIMAPGSVQPEANVLALQMWLVSFGGGNNQGLGSALGVFLFVLVLPAMLFNIRRFRREEDQ</sequence>
<feature type="transmembrane region" description="Helical" evidence="10">
    <location>
        <begin position="376"/>
        <end position="399"/>
    </location>
</feature>
<keyword evidence="8 10" id="KW-1133">Transmembrane helix</keyword>
<dbReference type="GO" id="GO:0005886">
    <property type="term" value="C:plasma membrane"/>
    <property type="evidence" value="ECO:0007669"/>
    <property type="project" value="UniProtKB-SubCell"/>
</dbReference>
<gene>
    <name evidence="13" type="ORF">N864_16170</name>
</gene>
<keyword evidence="6 10" id="KW-0812">Transmembrane</keyword>
<keyword evidence="14" id="KW-1185">Reference proteome</keyword>
<keyword evidence="4" id="KW-1003">Cell membrane</keyword>
<comment type="caution">
    <text evidence="13">The sequence shown here is derived from an EMBL/GenBank/DDBJ whole genome shotgun (WGS) entry which is preliminary data.</text>
</comment>
<comment type="similarity">
    <text evidence="10">Belongs to the binding-protein-dependent transport system permease family.</text>
</comment>
<dbReference type="InterPro" id="IPR050809">
    <property type="entry name" value="UgpAE/MalFG_permease"/>
</dbReference>
<keyword evidence="5" id="KW-0964">Secreted</keyword>
<evidence type="ECO:0000256" key="11">
    <source>
        <dbReference type="SAM" id="MobiDB-lite"/>
    </source>
</evidence>
<proteinExistence type="inferred from homology"/>
<feature type="region of interest" description="Disordered" evidence="11">
    <location>
        <begin position="1"/>
        <end position="31"/>
    </location>
</feature>
<dbReference type="Gene3D" id="2.60.40.10">
    <property type="entry name" value="Immunoglobulins"/>
    <property type="match status" value="1"/>
</dbReference>
<dbReference type="GO" id="GO:0055085">
    <property type="term" value="P:transmembrane transport"/>
    <property type="evidence" value="ECO:0007669"/>
    <property type="project" value="InterPro"/>
</dbReference>
<keyword evidence="7" id="KW-0732">Signal</keyword>
<evidence type="ECO:0000256" key="6">
    <source>
        <dbReference type="ARBA" id="ARBA00022692"/>
    </source>
</evidence>
<keyword evidence="9 10" id="KW-0472">Membrane</keyword>
<dbReference type="PROSITE" id="PS50928">
    <property type="entry name" value="ABC_TM1"/>
    <property type="match status" value="1"/>
</dbReference>
<dbReference type="GO" id="GO:0005576">
    <property type="term" value="C:extracellular region"/>
    <property type="evidence" value="ECO:0007669"/>
    <property type="project" value="UniProtKB-SubCell"/>
</dbReference>
<feature type="transmembrane region" description="Helical" evidence="10">
    <location>
        <begin position="126"/>
        <end position="147"/>
    </location>
</feature>
<dbReference type="PATRIC" id="fig|584657.3.peg.1194"/>
<reference evidence="14" key="1">
    <citation type="submission" date="2013-08" db="EMBL/GenBank/DDBJ databases">
        <title>Intrasporangium oryzae NRRL B-24470.</title>
        <authorList>
            <person name="Liu H."/>
            <person name="Wang G."/>
        </authorList>
    </citation>
    <scope>NUCLEOTIDE SEQUENCE [LARGE SCALE GENOMIC DNA]</scope>
    <source>
        <strain evidence="14">Q5-1</strain>
    </source>
</reference>
<comment type="subcellular location">
    <subcellularLocation>
        <location evidence="2 10">Cell membrane</location>
        <topology evidence="2 10">Multi-pass membrane protein</topology>
    </subcellularLocation>
    <subcellularLocation>
        <location evidence="1">Secreted</location>
    </subcellularLocation>
</comment>
<evidence type="ECO:0000256" key="9">
    <source>
        <dbReference type="ARBA" id="ARBA00023136"/>
    </source>
</evidence>
<feature type="domain" description="ABC transmembrane type-1" evidence="12">
    <location>
        <begin position="90"/>
        <end position="446"/>
    </location>
</feature>
<dbReference type="Proteomes" id="UP000019494">
    <property type="component" value="Unassembled WGS sequence"/>
</dbReference>
<dbReference type="PANTHER" id="PTHR43227">
    <property type="entry name" value="BLL4140 PROTEIN"/>
    <property type="match status" value="1"/>
</dbReference>
<evidence type="ECO:0000313" key="13">
    <source>
        <dbReference type="EMBL" id="EWT06858.1"/>
    </source>
</evidence>
<evidence type="ECO:0000256" key="1">
    <source>
        <dbReference type="ARBA" id="ARBA00004613"/>
    </source>
</evidence>
<organism evidence="13 14">
    <name type="scientific">Intrasporangium chromatireducens Q5-1</name>
    <dbReference type="NCBI Taxonomy" id="584657"/>
    <lineage>
        <taxon>Bacteria</taxon>
        <taxon>Bacillati</taxon>
        <taxon>Actinomycetota</taxon>
        <taxon>Actinomycetes</taxon>
        <taxon>Micrococcales</taxon>
        <taxon>Intrasporangiaceae</taxon>
        <taxon>Intrasporangium</taxon>
    </lineage>
</organism>
<dbReference type="InterPro" id="IPR000515">
    <property type="entry name" value="MetI-like"/>
</dbReference>
<dbReference type="GO" id="GO:0005975">
    <property type="term" value="P:carbohydrate metabolic process"/>
    <property type="evidence" value="ECO:0007669"/>
    <property type="project" value="UniProtKB-ARBA"/>
</dbReference>
<dbReference type="SUPFAM" id="SSF161098">
    <property type="entry name" value="MetI-like"/>
    <property type="match status" value="1"/>
</dbReference>
<feature type="transmembrane region" description="Helical" evidence="10">
    <location>
        <begin position="326"/>
        <end position="346"/>
    </location>
</feature>
<evidence type="ECO:0000256" key="8">
    <source>
        <dbReference type="ARBA" id="ARBA00022989"/>
    </source>
</evidence>
<evidence type="ECO:0000256" key="5">
    <source>
        <dbReference type="ARBA" id="ARBA00022525"/>
    </source>
</evidence>
<dbReference type="InterPro" id="IPR013783">
    <property type="entry name" value="Ig-like_fold"/>
</dbReference>
<dbReference type="PANTHER" id="PTHR43227:SF8">
    <property type="entry name" value="DIACETYLCHITOBIOSE UPTAKE SYSTEM PERMEASE PROTEIN DASB"/>
    <property type="match status" value="1"/>
</dbReference>
<dbReference type="Pfam" id="PF00528">
    <property type="entry name" value="BPD_transp_1"/>
    <property type="match status" value="1"/>
</dbReference>
<dbReference type="EMBL" id="AWQS01000030">
    <property type="protein sequence ID" value="EWT06858.1"/>
    <property type="molecule type" value="Genomic_DNA"/>
</dbReference>
<feature type="transmembrane region" description="Helical" evidence="10">
    <location>
        <begin position="34"/>
        <end position="56"/>
    </location>
</feature>
<dbReference type="AlphaFoldDB" id="W9GPU9"/>
<dbReference type="Gene3D" id="1.10.3720.10">
    <property type="entry name" value="MetI-like"/>
    <property type="match status" value="2"/>
</dbReference>
<evidence type="ECO:0000256" key="3">
    <source>
        <dbReference type="ARBA" id="ARBA00022448"/>
    </source>
</evidence>
<evidence type="ECO:0000256" key="10">
    <source>
        <dbReference type="RuleBase" id="RU363032"/>
    </source>
</evidence>
<dbReference type="InterPro" id="IPR035906">
    <property type="entry name" value="MetI-like_sf"/>
</dbReference>
<accession>W9GPU9</accession>
<dbReference type="SUPFAM" id="SSF49478">
    <property type="entry name" value="Cna protein B-type domain"/>
    <property type="match status" value="1"/>
</dbReference>
<dbReference type="CDD" id="cd06261">
    <property type="entry name" value="TM_PBP2"/>
    <property type="match status" value="1"/>
</dbReference>
<dbReference type="InterPro" id="IPR033764">
    <property type="entry name" value="Sdr_B"/>
</dbReference>
<evidence type="ECO:0000313" key="14">
    <source>
        <dbReference type="Proteomes" id="UP000019494"/>
    </source>
</evidence>
<name>W9GPU9_9MICO</name>